<dbReference type="InterPro" id="IPR038576">
    <property type="entry name" value="Methyltransf_Zn-bd_dom_put_sf"/>
</dbReference>
<keyword evidence="3" id="KW-0489">Methyltransferase</keyword>
<protein>
    <submittedName>
        <fullName evidence="3">Class I SAM-dependent methyltransferase</fullName>
    </submittedName>
</protein>
<dbReference type="Pfam" id="PF08484">
    <property type="entry name" value="Methyltransf_14"/>
    <property type="match status" value="1"/>
</dbReference>
<dbReference type="GO" id="GO:0032259">
    <property type="term" value="P:methylation"/>
    <property type="evidence" value="ECO:0007669"/>
    <property type="project" value="UniProtKB-KW"/>
</dbReference>
<dbReference type="SUPFAM" id="SSF53335">
    <property type="entry name" value="S-adenosyl-L-methionine-dependent methyltransferases"/>
    <property type="match status" value="1"/>
</dbReference>
<feature type="domain" description="Methyltransferase putative zinc binding" evidence="1">
    <location>
        <begin position="10"/>
        <end position="69"/>
    </location>
</feature>
<keyword evidence="4" id="KW-1185">Reference proteome</keyword>
<dbReference type="Proteomes" id="UP000534783">
    <property type="component" value="Unassembled WGS sequence"/>
</dbReference>
<dbReference type="EMBL" id="VTOW01000002">
    <property type="protein sequence ID" value="NKE70963.1"/>
    <property type="molecule type" value="Genomic_DNA"/>
</dbReference>
<evidence type="ECO:0000313" key="4">
    <source>
        <dbReference type="Proteomes" id="UP000534783"/>
    </source>
</evidence>
<dbReference type="InterPro" id="IPR013691">
    <property type="entry name" value="MeTrfase_14"/>
</dbReference>
<feature type="domain" description="C-methyltransferase" evidence="2">
    <location>
        <begin position="248"/>
        <end position="407"/>
    </location>
</feature>
<dbReference type="GO" id="GO:0008168">
    <property type="term" value="F:methyltransferase activity"/>
    <property type="evidence" value="ECO:0007669"/>
    <property type="project" value="UniProtKB-KW"/>
</dbReference>
<reference evidence="3 4" key="1">
    <citation type="journal article" date="2020" name="Nature">
        <title>Bacterial chemolithoautotrophy via manganese oxidation.</title>
        <authorList>
            <person name="Yu H."/>
            <person name="Leadbetter J.R."/>
        </authorList>
    </citation>
    <scope>NUCLEOTIDE SEQUENCE [LARGE SCALE GENOMIC DNA]</scope>
    <source>
        <strain evidence="3 4">Mn-1</strain>
    </source>
</reference>
<comment type="caution">
    <text evidence="3">The sequence shown here is derived from an EMBL/GenBank/DDBJ whole genome shotgun (WGS) entry which is preliminary data.</text>
</comment>
<dbReference type="Gene3D" id="6.10.250.3100">
    <property type="match status" value="1"/>
</dbReference>
<name>A0A7X6DPG0_9BACT</name>
<dbReference type="Gene3D" id="6.20.50.110">
    <property type="entry name" value="Methyltransferase, zinc-binding domain"/>
    <property type="match status" value="1"/>
</dbReference>
<dbReference type="AlphaFoldDB" id="A0A7X6DPG0"/>
<keyword evidence="3" id="KW-0808">Transferase</keyword>
<dbReference type="Pfam" id="PF08421">
    <property type="entry name" value="Methyltransf_13"/>
    <property type="match status" value="1"/>
</dbReference>
<accession>A0A7X6DPG0</accession>
<organism evidence="3 4">
    <name type="scientific">Candidatus Manganitrophus noduliformans</name>
    <dbReference type="NCBI Taxonomy" id="2606439"/>
    <lineage>
        <taxon>Bacteria</taxon>
        <taxon>Pseudomonadati</taxon>
        <taxon>Nitrospirota</taxon>
        <taxon>Nitrospiria</taxon>
        <taxon>Candidatus Troglogloeales</taxon>
        <taxon>Candidatus Manganitrophaceae</taxon>
        <taxon>Candidatus Manganitrophus</taxon>
    </lineage>
</organism>
<evidence type="ECO:0000259" key="1">
    <source>
        <dbReference type="Pfam" id="PF08421"/>
    </source>
</evidence>
<gene>
    <name evidence="3" type="ORF">MNODULE_09460</name>
</gene>
<dbReference type="InterPro" id="IPR013630">
    <property type="entry name" value="Methyltransf_Zn-bd_dom_put"/>
</dbReference>
<evidence type="ECO:0000259" key="2">
    <source>
        <dbReference type="Pfam" id="PF08484"/>
    </source>
</evidence>
<dbReference type="Gene3D" id="3.40.50.150">
    <property type="entry name" value="Vaccinia Virus protein VP39"/>
    <property type="match status" value="1"/>
</dbReference>
<dbReference type="RefSeq" id="WP_168059308.1">
    <property type="nucleotide sequence ID" value="NZ_VTOW01000002.1"/>
</dbReference>
<evidence type="ECO:0000313" key="3">
    <source>
        <dbReference type="EMBL" id="NKE70963.1"/>
    </source>
</evidence>
<dbReference type="Pfam" id="PF13489">
    <property type="entry name" value="Methyltransf_23"/>
    <property type="match status" value="1"/>
</dbReference>
<dbReference type="InterPro" id="IPR029063">
    <property type="entry name" value="SAM-dependent_MTases_sf"/>
</dbReference>
<dbReference type="Gene3D" id="3.40.50.720">
    <property type="entry name" value="NAD(P)-binding Rossmann-like Domain"/>
    <property type="match status" value="1"/>
</dbReference>
<sequence>MAAYREIPGCRVSGSNHLVSVLNLGHQVLTGVFPKNKSDQITAGPLELVWCPNSGLLQLRHSYSSNEMYGENYGYRSGLNQSMVNHLSEKVRCLERMIALKSGDIVLDIGSNDGTTLKAYSVSGIQRIGIDPTGRKFQQYYTKEIKLVPDFFSSEVYHSVEKRPARIVTSIAMFYDLEAPVEFARQIESILADDGIWHFEQSYMPSMLRLNSYDTICHEHLEYYSLGVVKKIIEIAGLKLMDVMMNAVNGGSFAVTAIKASNRNIKINHSVINWLLEQEERMGLNTPKPYRDFEERVFRHREDLIRLIRALNADGKKILGYGASTKGNVVLQFCGFTEKDIPAIADVNPDKFNCFTPGTHIPILSEEDARAMKPDYFLVLPWHFKAGILQREKEYLANGGKMIFPFPEIEIV</sequence>
<proteinExistence type="predicted"/>